<dbReference type="Pfam" id="PF06073">
    <property type="entry name" value="DUF934"/>
    <property type="match status" value="1"/>
</dbReference>
<organism evidence="1 2">
    <name type="scientific">Piscinibacter gummiphilus</name>
    <dbReference type="NCBI Taxonomy" id="946333"/>
    <lineage>
        <taxon>Bacteria</taxon>
        <taxon>Pseudomonadati</taxon>
        <taxon>Pseudomonadota</taxon>
        <taxon>Betaproteobacteria</taxon>
        <taxon>Burkholderiales</taxon>
        <taxon>Sphaerotilaceae</taxon>
        <taxon>Piscinibacter</taxon>
    </lineage>
</organism>
<protein>
    <submittedName>
        <fullName evidence="1">DUF934 domain-containing protein</fullName>
    </submittedName>
</protein>
<accession>A0ABZ0CNL9</accession>
<keyword evidence="2" id="KW-1185">Reference proteome</keyword>
<evidence type="ECO:0000313" key="1">
    <source>
        <dbReference type="EMBL" id="WOB06443.1"/>
    </source>
</evidence>
<dbReference type="InterPro" id="IPR008318">
    <property type="entry name" value="UCP030820"/>
</dbReference>
<dbReference type="EMBL" id="CP136336">
    <property type="protein sequence ID" value="WOB06443.1"/>
    <property type="molecule type" value="Genomic_DNA"/>
</dbReference>
<dbReference type="Proteomes" id="UP001303946">
    <property type="component" value="Chromosome"/>
</dbReference>
<proteinExistence type="predicted"/>
<dbReference type="RefSeq" id="WP_316698887.1">
    <property type="nucleotide sequence ID" value="NZ_CP136336.1"/>
</dbReference>
<dbReference type="PIRSF" id="PIRSF030820">
    <property type="entry name" value="UCP030820"/>
    <property type="match status" value="1"/>
</dbReference>
<evidence type="ECO:0000313" key="2">
    <source>
        <dbReference type="Proteomes" id="UP001303946"/>
    </source>
</evidence>
<name>A0ABZ0CNL9_9BURK</name>
<gene>
    <name evidence="1" type="ORF">RXV79_16095</name>
</gene>
<reference evidence="1 2" key="1">
    <citation type="submission" date="2023-10" db="EMBL/GenBank/DDBJ databases">
        <title>Bacteria for the degradation of biodegradable plastic PBAT(Polybutylene adipate terephthalate).</title>
        <authorList>
            <person name="Weon H.-Y."/>
            <person name="Yeon J."/>
        </authorList>
    </citation>
    <scope>NUCLEOTIDE SEQUENCE [LARGE SCALE GENOMIC DNA]</scope>
    <source>
        <strain evidence="1 2">SBD 7-3</strain>
    </source>
</reference>
<sequence length="177" mass="19920">MKFITSTNDRWHTVTGEDGPLVTVTHTPYSLLTLSQWHGVRAQWPQGVPVGVIYPNDADIEELEADLPRLSLVALQFPKWTDGRAYSQAHILRSRYRYQGEVRATGEALVDMVSLMQRTGFDAVALRADQSIEAAERALRFFPGYYQGDVNERRPLFARPAGEAYTTEEFNQAGSSI</sequence>